<organism evidence="3 4">
    <name type="scientific">Oceanomicrobium pacificus</name>
    <dbReference type="NCBI Taxonomy" id="2692916"/>
    <lineage>
        <taxon>Bacteria</taxon>
        <taxon>Pseudomonadati</taxon>
        <taxon>Pseudomonadota</taxon>
        <taxon>Alphaproteobacteria</taxon>
        <taxon>Rhodobacterales</taxon>
        <taxon>Paracoccaceae</taxon>
        <taxon>Oceanomicrobium</taxon>
    </lineage>
</organism>
<dbReference type="HAMAP" id="MF_00634">
    <property type="entry name" value="UPF0235"/>
    <property type="match status" value="1"/>
</dbReference>
<dbReference type="AlphaFoldDB" id="A0A6B0TQL2"/>
<evidence type="ECO:0000256" key="1">
    <source>
        <dbReference type="ARBA" id="ARBA00010364"/>
    </source>
</evidence>
<dbReference type="Pfam" id="PF02594">
    <property type="entry name" value="DUF167"/>
    <property type="match status" value="1"/>
</dbReference>
<sequence length="98" mass="9782">MADGLELSVRVTPRAAQPGLRRVDTDPDGAAVLAVHVAAPPADGAANAALVKLLAKLFGVPKSAVTIAAGQTGRRKRILVAGDPDALAARAADLVAAL</sequence>
<dbReference type="SUPFAM" id="SSF69786">
    <property type="entry name" value="YggU-like"/>
    <property type="match status" value="1"/>
</dbReference>
<dbReference type="PANTHER" id="PTHR13420">
    <property type="entry name" value="UPF0235 PROTEIN C15ORF40"/>
    <property type="match status" value="1"/>
</dbReference>
<dbReference type="RefSeq" id="WP_160851112.1">
    <property type="nucleotide sequence ID" value="NZ_WUWG01000001.1"/>
</dbReference>
<dbReference type="Proteomes" id="UP000436016">
    <property type="component" value="Unassembled WGS sequence"/>
</dbReference>
<dbReference type="Gene3D" id="3.30.1200.10">
    <property type="entry name" value="YggU-like"/>
    <property type="match status" value="1"/>
</dbReference>
<comment type="similarity">
    <text evidence="1 2">Belongs to the UPF0235 family.</text>
</comment>
<protein>
    <recommendedName>
        <fullName evidence="2">UPF0235 protein GSH16_01265</fullName>
    </recommendedName>
</protein>
<dbReference type="InterPro" id="IPR036591">
    <property type="entry name" value="YggU-like_sf"/>
</dbReference>
<accession>A0A6B0TQL2</accession>
<comment type="caution">
    <text evidence="3">The sequence shown here is derived from an EMBL/GenBank/DDBJ whole genome shotgun (WGS) entry which is preliminary data.</text>
</comment>
<evidence type="ECO:0000313" key="4">
    <source>
        <dbReference type="Proteomes" id="UP000436016"/>
    </source>
</evidence>
<dbReference type="EMBL" id="WUWG01000001">
    <property type="protein sequence ID" value="MXU64058.1"/>
    <property type="molecule type" value="Genomic_DNA"/>
</dbReference>
<gene>
    <name evidence="3" type="ORF">GSH16_01265</name>
</gene>
<dbReference type="NCBIfam" id="TIGR00251">
    <property type="entry name" value="DUF167 family protein"/>
    <property type="match status" value="1"/>
</dbReference>
<dbReference type="PANTHER" id="PTHR13420:SF7">
    <property type="entry name" value="UPF0235 PROTEIN C15ORF40"/>
    <property type="match status" value="1"/>
</dbReference>
<proteinExistence type="inferred from homology"/>
<dbReference type="SMART" id="SM01152">
    <property type="entry name" value="DUF167"/>
    <property type="match status" value="1"/>
</dbReference>
<dbReference type="InterPro" id="IPR003746">
    <property type="entry name" value="DUF167"/>
</dbReference>
<evidence type="ECO:0000256" key="2">
    <source>
        <dbReference type="HAMAP-Rule" id="MF_00634"/>
    </source>
</evidence>
<keyword evidence="4" id="KW-1185">Reference proteome</keyword>
<name>A0A6B0TQL2_9RHOB</name>
<evidence type="ECO:0000313" key="3">
    <source>
        <dbReference type="EMBL" id="MXU64058.1"/>
    </source>
</evidence>
<dbReference type="GO" id="GO:0005737">
    <property type="term" value="C:cytoplasm"/>
    <property type="evidence" value="ECO:0007669"/>
    <property type="project" value="TreeGrafter"/>
</dbReference>
<reference evidence="3 4" key="1">
    <citation type="submission" date="2019-12" db="EMBL/GenBank/DDBJ databases">
        <title>Strain KN286 was isolated from seawater, which was collected from Caroline Seamount in the tropical western Pacific.</title>
        <authorList>
            <person name="Wang Q."/>
        </authorList>
    </citation>
    <scope>NUCLEOTIDE SEQUENCE [LARGE SCALE GENOMIC DNA]</scope>
    <source>
        <strain evidence="3 4">KN286</strain>
    </source>
</reference>